<keyword evidence="4" id="KW-1185">Reference proteome</keyword>
<dbReference type="SMART" id="SM00175">
    <property type="entry name" value="RAB"/>
    <property type="match status" value="1"/>
</dbReference>
<dbReference type="HOGENOM" id="CLU_1559572_0_0_2"/>
<dbReference type="Pfam" id="PF00071">
    <property type="entry name" value="Ras"/>
    <property type="match status" value="1"/>
</dbReference>
<sequence length="171" mass="19132">MPIQRLAWKFVIAGSKGAGKSSFISYIVYGEPAPILPRSLVKKSLNREINGHKLAVDILFQEVDGGIENFIPTATAFIIVVDVTSADSLSEARNIIMEIKNAKKNNIFVIGNKIDLKYEAQIWIDDMEELKNKFSTKYYMVSCKDGIGFETLLEDIINSIATKTQARRANE</sequence>
<dbReference type="InterPro" id="IPR001806">
    <property type="entry name" value="Small_GTPase"/>
</dbReference>
<gene>
    <name evidence="3" type="ORF">TVG0391697</name>
</gene>
<dbReference type="STRING" id="273116.gene:9381181"/>
<dbReference type="PRINTS" id="PR00449">
    <property type="entry name" value="RASTRNSFRMNG"/>
</dbReference>
<protein>
    <submittedName>
        <fullName evidence="3">RAS-related protein</fullName>
    </submittedName>
</protein>
<dbReference type="Proteomes" id="UP000001017">
    <property type="component" value="Chromosome"/>
</dbReference>
<organism evidence="3 4">
    <name type="scientific">Thermoplasma volcanium (strain ATCC 51530 / DSM 4299 / JCM 9571 / NBRC 15438 / GSS1)</name>
    <dbReference type="NCBI Taxonomy" id="273116"/>
    <lineage>
        <taxon>Archaea</taxon>
        <taxon>Methanobacteriati</taxon>
        <taxon>Thermoplasmatota</taxon>
        <taxon>Thermoplasmata</taxon>
        <taxon>Thermoplasmatales</taxon>
        <taxon>Thermoplasmataceae</taxon>
        <taxon>Thermoplasma</taxon>
    </lineage>
</organism>
<keyword evidence="1" id="KW-0547">Nucleotide-binding</keyword>
<name>Q97BQ2_THEVO</name>
<dbReference type="eggNOG" id="arCOG05343">
    <property type="taxonomic scope" value="Archaea"/>
</dbReference>
<dbReference type="GeneID" id="1440917"/>
<dbReference type="InterPro" id="IPR050227">
    <property type="entry name" value="Rab"/>
</dbReference>
<dbReference type="SUPFAM" id="SSF52540">
    <property type="entry name" value="P-loop containing nucleoside triphosphate hydrolases"/>
    <property type="match status" value="1"/>
</dbReference>
<dbReference type="EMBL" id="BA000011">
    <property type="protein sequence ID" value="BAB59545.1"/>
    <property type="molecule type" value="Genomic_DNA"/>
</dbReference>
<proteinExistence type="predicted"/>
<dbReference type="SMART" id="SM00173">
    <property type="entry name" value="RAS"/>
    <property type="match status" value="1"/>
</dbReference>
<evidence type="ECO:0000313" key="4">
    <source>
        <dbReference type="Proteomes" id="UP000001017"/>
    </source>
</evidence>
<reference evidence="3 4" key="2">
    <citation type="journal article" date="2000" name="Proc. Natl. Acad. Sci. U.S.A.">
        <title>Archaeal adaptation to higher temperatures revealed by genomic sequence of Thermoplasma volcanium.</title>
        <authorList>
            <person name="Kawashima T."/>
            <person name="Amano N."/>
            <person name="Koike H."/>
            <person name="Makino S."/>
            <person name="Higuchi S."/>
            <person name="Kawashima-Ohya Y."/>
            <person name="Watanabe K."/>
            <person name="Yamazaki M."/>
            <person name="Kanehori K."/>
            <person name="Kawamoto T."/>
            <person name="Nunoshiba T."/>
            <person name="Yamamoto Y."/>
            <person name="Aramaki H."/>
            <person name="Makino K."/>
            <person name="Suzuki M."/>
        </authorList>
    </citation>
    <scope>NUCLEOTIDE SEQUENCE [LARGE SCALE GENOMIC DNA]</scope>
    <source>
        <strain evidence="4">ATCC 51530 / DSM 4299 / JCM 9571 / NBRC 15438 / GSS1</strain>
    </source>
</reference>
<dbReference type="GO" id="GO:0005525">
    <property type="term" value="F:GTP binding"/>
    <property type="evidence" value="ECO:0007669"/>
    <property type="project" value="UniProtKB-KW"/>
</dbReference>
<dbReference type="AlphaFoldDB" id="Q97BQ2"/>
<evidence type="ECO:0000313" key="3">
    <source>
        <dbReference type="EMBL" id="BAB59545.1"/>
    </source>
</evidence>
<dbReference type="InterPro" id="IPR027417">
    <property type="entry name" value="P-loop_NTPase"/>
</dbReference>
<dbReference type="KEGG" id="tvo:TVG0391697"/>
<dbReference type="PaxDb" id="273116-14324618"/>
<dbReference type="Gene3D" id="3.40.50.300">
    <property type="entry name" value="P-loop containing nucleotide triphosphate hydrolases"/>
    <property type="match status" value="1"/>
</dbReference>
<evidence type="ECO:0000256" key="2">
    <source>
        <dbReference type="ARBA" id="ARBA00023134"/>
    </source>
</evidence>
<reference evidence="3 4" key="1">
    <citation type="journal article" date="1999" name="Proc. Jpn. Acad.">
        <title>Determination of the complete genomic DNA sequence of Thermoplasma volvanium GSS1.</title>
        <authorList>
            <person name="Kawashima T."/>
            <person name="Yamamoto Y."/>
            <person name="Aramaki H."/>
            <person name="Nunoshiba T."/>
            <person name="Kawamoto T."/>
            <person name="Watanabe K."/>
            <person name="Yamazaki M."/>
            <person name="Kanehori K."/>
            <person name="Amano N."/>
            <person name="Ohya Y."/>
            <person name="Makino K."/>
            <person name="Suzuki M."/>
        </authorList>
    </citation>
    <scope>NUCLEOTIDE SEQUENCE [LARGE SCALE GENOMIC DNA]</scope>
    <source>
        <strain evidence="4">ATCC 51530 / DSM 4299 / JCM 9571 / NBRC 15438 / GSS1</strain>
    </source>
</reference>
<dbReference type="PANTHER" id="PTHR47977">
    <property type="entry name" value="RAS-RELATED PROTEIN RAB"/>
    <property type="match status" value="1"/>
</dbReference>
<dbReference type="RefSeq" id="WP_010916659.1">
    <property type="nucleotide sequence ID" value="NC_002689.2"/>
</dbReference>
<keyword evidence="2" id="KW-0342">GTP-binding</keyword>
<dbReference type="OrthoDB" id="56314at2157"/>
<dbReference type="CDD" id="cd00882">
    <property type="entry name" value="Ras_like_GTPase"/>
    <property type="match status" value="1"/>
</dbReference>
<evidence type="ECO:0000256" key="1">
    <source>
        <dbReference type="ARBA" id="ARBA00022741"/>
    </source>
</evidence>
<accession>Q97BQ2</accession>
<dbReference type="GO" id="GO:0003924">
    <property type="term" value="F:GTPase activity"/>
    <property type="evidence" value="ECO:0007669"/>
    <property type="project" value="InterPro"/>
</dbReference>